<feature type="signal peptide" evidence="23">
    <location>
        <begin position="1"/>
        <end position="25"/>
    </location>
</feature>
<dbReference type="GO" id="GO:0008810">
    <property type="term" value="F:cellulase activity"/>
    <property type="evidence" value="ECO:0007669"/>
    <property type="project" value="UniProtKB-EC"/>
</dbReference>
<dbReference type="Gene3D" id="1.50.10.10">
    <property type="match status" value="1"/>
</dbReference>
<dbReference type="NCBIfam" id="NF008325">
    <property type="entry name" value="PRK11114.1-3"/>
    <property type="match status" value="1"/>
</dbReference>
<dbReference type="InterPro" id="IPR002037">
    <property type="entry name" value="Glyco_hydro_8"/>
</dbReference>
<evidence type="ECO:0000256" key="8">
    <source>
        <dbReference type="ARBA" id="ARBA00022475"/>
    </source>
</evidence>
<evidence type="ECO:0000256" key="7">
    <source>
        <dbReference type="ARBA" id="ARBA00021844"/>
    </source>
</evidence>
<evidence type="ECO:0000256" key="21">
    <source>
        <dbReference type="ARBA" id="ARBA00060504"/>
    </source>
</evidence>
<dbReference type="Proteomes" id="UP000509796">
    <property type="component" value="Chromosome"/>
</dbReference>
<dbReference type="FunFam" id="2.60.120.260:FF:000094">
    <property type="entry name" value="Cyclic di-GMP-binding protein"/>
    <property type="match status" value="1"/>
</dbReference>
<evidence type="ECO:0000256" key="3">
    <source>
        <dbReference type="ARBA" id="ARBA00005186"/>
    </source>
</evidence>
<protein>
    <recommendedName>
        <fullName evidence="7 23">Cyclic di-GMP-binding protein</fullName>
    </recommendedName>
    <alternativeName>
        <fullName evidence="20 23">Cellulose synthase regulatory subunit</fullName>
    </alternativeName>
</protein>
<comment type="subunit">
    <text evidence="6 23">Tightly associated with the cellulose synthase catalytic subunit.</text>
</comment>
<keyword evidence="17" id="KW-0472">Membrane</keyword>
<evidence type="ECO:0000256" key="6">
    <source>
        <dbReference type="ARBA" id="ARBA00011437"/>
    </source>
</evidence>
<comment type="pathway">
    <text evidence="3 23">Glycan metabolism; bacterial cellulose biosynthesis.</text>
</comment>
<reference evidence="25" key="1">
    <citation type="submission" date="2020-06" db="EMBL/GenBank/DDBJ databases">
        <title>Identification and Characterisation of Fosfomycin Resistance in Escherichia coli Urinary Tract Infection Isolates from Australia.</title>
        <authorList>
            <person name="Mowlaboccus S."/>
            <person name="Daley D."/>
            <person name="Pang S."/>
            <person name="Gottlieb T."/>
            <person name="Nimmo G.R."/>
            <person name="George N."/>
            <person name="Korman T.M."/>
            <person name="Strietberg R."/>
            <person name="Robson J."/>
            <person name="Peachey G."/>
            <person name="Collignon P."/>
            <person name="Bradbury S."/>
            <person name="Colombi E."/>
            <person name="Ramsay J.P."/>
            <person name="Rogers B.A."/>
            <person name="Coombs G.W."/>
        </authorList>
    </citation>
    <scope>NUCLEOTIDE SEQUENCE [LARGE SCALE GENOMIC DNA]</scope>
    <source>
        <strain evidence="25">EC2</strain>
    </source>
</reference>
<dbReference type="PANTHER" id="PTHR39083">
    <property type="entry name" value="CYCLIC DI-GMP-BINDING PROTEIN"/>
    <property type="match status" value="1"/>
</dbReference>
<evidence type="ECO:0000256" key="20">
    <source>
        <dbReference type="ARBA" id="ARBA00033444"/>
    </source>
</evidence>
<evidence type="ECO:0000256" key="15">
    <source>
        <dbReference type="ARBA" id="ARBA00022989"/>
    </source>
</evidence>
<proteinExistence type="inferred from homology"/>
<evidence type="ECO:0000256" key="23">
    <source>
        <dbReference type="RuleBase" id="RU365021"/>
    </source>
</evidence>
<accession>A0AB73UWW2</accession>
<dbReference type="GO" id="GO:0030245">
    <property type="term" value="P:cellulose catabolic process"/>
    <property type="evidence" value="ECO:0007669"/>
    <property type="project" value="UniProtKB-KW"/>
</dbReference>
<comment type="subcellular location">
    <subcellularLocation>
        <location evidence="21">Cell inner membrane</location>
        <topology evidence="21">Single-pass type I membrane protein</topology>
    </subcellularLocation>
</comment>
<keyword evidence="19" id="KW-0624">Polysaccharide degradation</keyword>
<dbReference type="Pfam" id="PF01270">
    <property type="entry name" value="Glyco_hydro_8"/>
    <property type="match status" value="1"/>
</dbReference>
<dbReference type="Gene3D" id="2.60.120.260">
    <property type="entry name" value="Galactose-binding domain-like"/>
    <property type="match status" value="2"/>
</dbReference>
<dbReference type="PROSITE" id="PS00812">
    <property type="entry name" value="GLYCOSYL_HYDROL_F8"/>
    <property type="match status" value="1"/>
</dbReference>
<evidence type="ECO:0000313" key="24">
    <source>
        <dbReference type="EMBL" id="QLG55557.1"/>
    </source>
</evidence>
<keyword evidence="14 23" id="KW-0135">Cellulose biosynthesis</keyword>
<feature type="chain" id="PRO_5044361599" description="Cyclic di-GMP-binding protein" evidence="23">
    <location>
        <begin position="26"/>
        <end position="1102"/>
    </location>
</feature>
<evidence type="ECO:0000256" key="17">
    <source>
        <dbReference type="ARBA" id="ARBA00023136"/>
    </source>
</evidence>
<dbReference type="NCBIfam" id="NF008323">
    <property type="entry name" value="PRK11114.1-1"/>
    <property type="match status" value="1"/>
</dbReference>
<evidence type="ECO:0000256" key="2">
    <source>
        <dbReference type="ARBA" id="ARBA00002057"/>
    </source>
</evidence>
<feature type="active site" description="Nucleophile" evidence="22">
    <location>
        <position position="850"/>
    </location>
</feature>
<dbReference type="PRINTS" id="PR01440">
    <property type="entry name" value="CELLSNTHASEB"/>
</dbReference>
<dbReference type="GO" id="GO:0030244">
    <property type="term" value="P:cellulose biosynthetic process"/>
    <property type="evidence" value="ECO:0007669"/>
    <property type="project" value="UniProtKB-KW"/>
</dbReference>
<dbReference type="InterPro" id="IPR018513">
    <property type="entry name" value="Cell_synthase_bac"/>
</dbReference>
<keyword evidence="9 23" id="KW-0997">Cell inner membrane</keyword>
<dbReference type="InterPro" id="IPR019834">
    <property type="entry name" value="Glyco_hydro_8_CS"/>
</dbReference>
<comment type="similarity">
    <text evidence="5 23">Belongs to the AcsB/BcsB family.</text>
</comment>
<dbReference type="GO" id="GO:0005886">
    <property type="term" value="C:plasma membrane"/>
    <property type="evidence" value="ECO:0007669"/>
    <property type="project" value="UniProtKB-SubCell"/>
</dbReference>
<evidence type="ECO:0000256" key="5">
    <source>
        <dbReference type="ARBA" id="ARBA00010714"/>
    </source>
</evidence>
<keyword evidence="8 23" id="KW-1003">Cell membrane</keyword>
<keyword evidence="16" id="KW-0136">Cellulose degradation</keyword>
<comment type="catalytic activity">
    <reaction evidence="1">
        <text>Endohydrolysis of (1-&gt;4)-beta-D-glucosidic linkages in cellulose, lichenin and cereal beta-D-glucans.</text>
        <dbReference type="EC" id="3.2.1.4"/>
    </reaction>
</comment>
<evidence type="ECO:0000256" key="4">
    <source>
        <dbReference type="ARBA" id="ARBA00009209"/>
    </source>
</evidence>
<evidence type="ECO:0000313" key="25">
    <source>
        <dbReference type="Proteomes" id="UP000509796"/>
    </source>
</evidence>
<keyword evidence="19" id="KW-0119">Carbohydrate metabolism</keyword>
<comment type="function">
    <text evidence="2 23">Binds the cellulose synthase activator, bis-(3'-5') cyclic diguanylic acid (c-di-GMP).</text>
</comment>
<keyword evidence="18" id="KW-0326">Glycosidase</keyword>
<dbReference type="NCBIfam" id="NF008305">
    <property type="entry name" value="PRK11097.1"/>
    <property type="match status" value="1"/>
</dbReference>
<organism evidence="24 25">
    <name type="scientific">Escherichia coli</name>
    <dbReference type="NCBI Taxonomy" id="562"/>
    <lineage>
        <taxon>Bacteria</taxon>
        <taxon>Pseudomonadati</taxon>
        <taxon>Pseudomonadota</taxon>
        <taxon>Gammaproteobacteria</taxon>
        <taxon>Enterobacterales</taxon>
        <taxon>Enterobacteriaceae</taxon>
        <taxon>Escherichia</taxon>
    </lineage>
</organism>
<keyword evidence="15" id="KW-1133">Transmembrane helix</keyword>
<evidence type="ECO:0000256" key="9">
    <source>
        <dbReference type="ARBA" id="ARBA00022519"/>
    </source>
</evidence>
<dbReference type="PANTHER" id="PTHR39083:SF1">
    <property type="entry name" value="CYCLIC DI-GMP-BINDING PROTEIN"/>
    <property type="match status" value="1"/>
</dbReference>
<gene>
    <name evidence="24" type="primary">bcsB</name>
    <name evidence="24" type="ORF">HX136_00860</name>
</gene>
<dbReference type="AlphaFoldDB" id="A0AB73UWW2"/>
<evidence type="ECO:0000256" key="16">
    <source>
        <dbReference type="ARBA" id="ARBA00023001"/>
    </source>
</evidence>
<dbReference type="InterPro" id="IPR003920">
    <property type="entry name" value="Cell_synth_B"/>
</dbReference>
<keyword evidence="11" id="KW-0812">Transmembrane</keyword>
<keyword evidence="12 23" id="KW-0732">Signal</keyword>
<comment type="similarity">
    <text evidence="4">Belongs to the glycosyl hydrolase 8 (cellulase D) family.</text>
</comment>
<evidence type="ECO:0000256" key="12">
    <source>
        <dbReference type="ARBA" id="ARBA00022729"/>
    </source>
</evidence>
<keyword evidence="10 23" id="KW-0973">c-di-GMP</keyword>
<dbReference type="FunFam" id="2.60.120.260:FF:000083">
    <property type="entry name" value="Cyclic di-GMP-binding protein"/>
    <property type="match status" value="1"/>
</dbReference>
<evidence type="ECO:0000256" key="11">
    <source>
        <dbReference type="ARBA" id="ARBA00022692"/>
    </source>
</evidence>
<keyword evidence="13" id="KW-0378">Hydrolase</keyword>
<evidence type="ECO:0000256" key="1">
    <source>
        <dbReference type="ARBA" id="ARBA00000966"/>
    </source>
</evidence>
<name>A0AB73UWW2_ECOLX</name>
<dbReference type="EMBL" id="CP058571">
    <property type="protein sequence ID" value="QLG55557.1"/>
    <property type="molecule type" value="Genomic_DNA"/>
</dbReference>
<evidence type="ECO:0000256" key="10">
    <source>
        <dbReference type="ARBA" id="ARBA00022636"/>
    </source>
</evidence>
<evidence type="ECO:0000256" key="18">
    <source>
        <dbReference type="ARBA" id="ARBA00023295"/>
    </source>
</evidence>
<dbReference type="InterPro" id="IPR012341">
    <property type="entry name" value="6hp_glycosidase-like_sf"/>
</dbReference>
<dbReference type="GO" id="GO:0006011">
    <property type="term" value="P:UDP-alpha-D-glucose metabolic process"/>
    <property type="evidence" value="ECO:0007669"/>
    <property type="project" value="InterPro"/>
</dbReference>
<dbReference type="SUPFAM" id="SSF48208">
    <property type="entry name" value="Six-hairpin glycosidases"/>
    <property type="match status" value="1"/>
</dbReference>
<dbReference type="Pfam" id="PF03170">
    <property type="entry name" value="BcsB"/>
    <property type="match status" value="1"/>
</dbReference>
<evidence type="ECO:0000256" key="13">
    <source>
        <dbReference type="ARBA" id="ARBA00022801"/>
    </source>
</evidence>
<sequence>MKRKLFWICAVAMGMSAFPSFMTQATPATQPLINAEPAVAAQTEQNPQVGQVMPGVQGADAPVVAQNGPSRDVKLTFAQIAPPPGSMVLRGINPNGSIEFGMRSDEVVTKAMLNLEYTPSPSLLPVQSQLKVYLNDELMGVLPVTKEQLGKKTLAQMPINPLFITDFNRVRLEFVGHYQDVCENPASTTLWLDVGRSSGLDLTYQTLNVKNDLSHFPVPFFDPRDNRTNTLPMVFAGAPDVGLQQASAIVASWFGSRSGWRGQNFPVLYNQLPDRNAIVFATNDKRPDFLRDHPAVKAPVIEMINHPQNPYVKLLVVFGRDDKDLLQAAKGIAQGNILFRGESVVVNEVKPLLPRKPYDAPNWVRTDRPVTFGELKTYEEQLQSSGLEPAAINVSLNLPPDLYLMRSTGIDMDINYRYTMPPVKDSSRMDISLNNQFLQSFNLSSKQEANRLLLRIPVLQGLLDGKTDVSIPALKLGATNQLRFDFEYMNPMPGGSVDNCITFQPVQNHVVIGDDSTIDFSKYYHFIPMPDLRAFANAGFPFSRMADLSQTITVMPKAPNEAQMETLLNTVGFIGAQTGFPAINLTVTDDGSTIQGKDADIMIIGGIPDKLKDDKQIDLLVQATESWVKTPMRQTPFPGIVPDESDRAAETRSTLTSSGAMAAVIGFQSPYNDQRSVIALLADSPRGYEMLNDAVNDSGKRATMFGSVAVIRESGINSLRVGDVYYVGHLPWFERVWYALANHPMLLLAAFSVQAACTWPAWEQFKKDYISQEGRVIDPSDARKITTSEGQSYGMFSALAANDRAAFDNILDWTQNNLAQGSLKERLPAWLWGKKENSKWEVLDSNSASDGDVWMAWSLLEAGRLWKEQRYTDIGSALLKRIAREEVVTVPGLGSMLLPGKVGFAEDNSWRFNPSYLPPTLAQYFTRFGAPWTTLRETNQRLLLETAPKGFSPDWVRYEKDKGWQLKAEKTLISSYDAIRVYMWVGMMPDSDPQKARMLNRFKPMATFTEKNGYPPEKVDVATGKAQGKGPVGFSAAMLPFLQNRDAQAVQRQRVADNFPGSDAYYNYVLTLFGQGWDQHRFRFSTKGELLPDWGQECANSH</sequence>
<evidence type="ECO:0000256" key="22">
    <source>
        <dbReference type="PROSITE-ProRule" id="PRU10058"/>
    </source>
</evidence>
<dbReference type="InterPro" id="IPR008928">
    <property type="entry name" value="6-hairpin_glycosidase_sf"/>
</dbReference>
<evidence type="ECO:0000256" key="14">
    <source>
        <dbReference type="ARBA" id="ARBA00022916"/>
    </source>
</evidence>
<evidence type="ECO:0000256" key="19">
    <source>
        <dbReference type="ARBA" id="ARBA00023326"/>
    </source>
</evidence>